<evidence type="ECO:0000313" key="1">
    <source>
        <dbReference type="EMBL" id="SFN47590.1"/>
    </source>
</evidence>
<dbReference type="OrthoDB" id="1452593at2"/>
<evidence type="ECO:0008006" key="3">
    <source>
        <dbReference type="Google" id="ProtNLM"/>
    </source>
</evidence>
<protein>
    <recommendedName>
        <fullName evidence="3">Acyl carrier protein</fullName>
    </recommendedName>
</protein>
<proteinExistence type="predicted"/>
<dbReference type="AlphaFoldDB" id="A0A1I4ZCH3"/>
<keyword evidence="2" id="KW-1185">Reference proteome</keyword>
<name>A0A1I4ZCH3_9FLAO</name>
<dbReference type="RefSeq" id="WP_092206229.1">
    <property type="nucleotide sequence ID" value="NZ_FOVN01000001.1"/>
</dbReference>
<evidence type="ECO:0000313" key="2">
    <source>
        <dbReference type="Proteomes" id="UP000198705"/>
    </source>
</evidence>
<accession>A0A1I4ZCH3</accession>
<gene>
    <name evidence="1" type="ORF">SAMN04487989_101693</name>
</gene>
<sequence>MVNEDLQNSVKQLFVAYFNIKEAQFNWHVPLEQLDEDFRTLRYLVYLEQLINTEFNAKVLLMEKINASIHTPTDIIKLVETELN</sequence>
<dbReference type="Proteomes" id="UP000198705">
    <property type="component" value="Unassembled WGS sequence"/>
</dbReference>
<reference evidence="2" key="1">
    <citation type="submission" date="2016-10" db="EMBL/GenBank/DDBJ databases">
        <authorList>
            <person name="Varghese N."/>
            <person name="Submissions S."/>
        </authorList>
    </citation>
    <scope>NUCLEOTIDE SEQUENCE [LARGE SCALE GENOMIC DNA]</scope>
    <source>
        <strain evidence="2">DSM 23925</strain>
    </source>
</reference>
<organism evidence="1 2">
    <name type="scientific">Bizionia echini</name>
    <dbReference type="NCBI Taxonomy" id="649333"/>
    <lineage>
        <taxon>Bacteria</taxon>
        <taxon>Pseudomonadati</taxon>
        <taxon>Bacteroidota</taxon>
        <taxon>Flavobacteriia</taxon>
        <taxon>Flavobacteriales</taxon>
        <taxon>Flavobacteriaceae</taxon>
        <taxon>Bizionia</taxon>
    </lineage>
</organism>
<dbReference type="STRING" id="649333.SAMN04487989_101693"/>
<dbReference type="EMBL" id="FOVN01000001">
    <property type="protein sequence ID" value="SFN47590.1"/>
    <property type="molecule type" value="Genomic_DNA"/>
</dbReference>